<organism evidence="13 14">
    <name type="scientific">Aquarana catesbeiana</name>
    <name type="common">American bullfrog</name>
    <name type="synonym">Rana catesbeiana</name>
    <dbReference type="NCBI Taxonomy" id="8400"/>
    <lineage>
        <taxon>Eukaryota</taxon>
        <taxon>Metazoa</taxon>
        <taxon>Chordata</taxon>
        <taxon>Craniata</taxon>
        <taxon>Vertebrata</taxon>
        <taxon>Euteleostomi</taxon>
        <taxon>Amphibia</taxon>
        <taxon>Batrachia</taxon>
        <taxon>Anura</taxon>
        <taxon>Neobatrachia</taxon>
        <taxon>Ranoidea</taxon>
        <taxon>Ranidae</taxon>
        <taxon>Aquarana</taxon>
    </lineage>
</organism>
<dbReference type="InterPro" id="IPR036691">
    <property type="entry name" value="Endo/exonu/phosph_ase_sf"/>
</dbReference>
<dbReference type="GO" id="GO:0006284">
    <property type="term" value="P:base-excision repair"/>
    <property type="evidence" value="ECO:0007669"/>
    <property type="project" value="TreeGrafter"/>
</dbReference>
<dbReference type="GO" id="GO:0046872">
    <property type="term" value="F:metal ion binding"/>
    <property type="evidence" value="ECO:0007669"/>
    <property type="project" value="UniProtKB-KW"/>
</dbReference>
<dbReference type="PANTHER" id="PTHR22748:SF26">
    <property type="entry name" value="ENDONUCLEASE_EXONUCLEASE_PHOSPHATASE DOMAIN-CONTAINING PROTEIN"/>
    <property type="match status" value="1"/>
</dbReference>
<feature type="site" description="Transition state stabilizer" evidence="11">
    <location>
        <position position="212"/>
    </location>
</feature>
<evidence type="ECO:0000256" key="10">
    <source>
        <dbReference type="PIRSR" id="PIRSR604808-2"/>
    </source>
</evidence>
<comment type="cofactor">
    <cofactor evidence="10">
        <name>Mg(2+)</name>
        <dbReference type="ChEBI" id="CHEBI:18420"/>
    </cofactor>
    <cofactor evidence="10">
        <name>Mn(2+)</name>
        <dbReference type="ChEBI" id="CHEBI:29035"/>
    </cofactor>
    <text evidence="10">Probably binds two magnesium or manganese ions per subunit.</text>
</comment>
<evidence type="ECO:0000259" key="12">
    <source>
        <dbReference type="Pfam" id="PF03372"/>
    </source>
</evidence>
<gene>
    <name evidence="13" type="ORF">AB205_0134110</name>
</gene>
<accession>A0A2G9SJR7</accession>
<evidence type="ECO:0000256" key="3">
    <source>
        <dbReference type="ARBA" id="ARBA00012115"/>
    </source>
</evidence>
<dbReference type="PANTHER" id="PTHR22748">
    <property type="entry name" value="AP ENDONUCLEASE"/>
    <property type="match status" value="1"/>
</dbReference>
<sequence length="411" mass="46856">MADGPIAQLQIASHNVQGLNSPIKRRKVLDYYKHLKLDIIMLQETHFPSRYSPKFLHPHFPQFFLASANNKTKGVAILISKNHKFVKIFEHADPEGRFLLVKGMVGDHLYSLVSYYAPNRGQATFFDSLLHSLAQKLEGMIILGGDLNAAFDQGLDKSKPPRSQLTRPTKESLRIAKAIHTHGLSDIWRELNPNKRDYTHYSSPHNTYARIDHILTPSSLLPSIHKAQIRESALSDHSIVTITLKTGALGRSRGHWRLNESLLSDPIRVTELETALQEYFTLNKTENTSPEMLWVAHKAFIRGKLIQISTQIKREQRADILRLDAEYNKLKASHKKDPSKTPSSLIDKARLDLNLALTAKAEKVIRWNKHKFYTQAHKIGPLLATRLSPPIKTHALPKIRINPPRLIRPRY</sequence>
<feature type="binding site" evidence="10">
    <location>
        <position position="148"/>
    </location>
    <ligand>
        <name>Mg(2+)</name>
        <dbReference type="ChEBI" id="CHEBI:18420"/>
        <label>1</label>
    </ligand>
</feature>
<comment type="catalytic activity">
    <reaction evidence="1">
        <text>Exonucleolytic cleavage in the 3'- to 5'-direction to yield nucleoside 5'-phosphates.</text>
        <dbReference type="EC" id="3.1.11.2"/>
    </reaction>
</comment>
<feature type="active site" description="Proton acceptor" evidence="9">
    <location>
        <position position="237"/>
    </location>
</feature>
<dbReference type="GO" id="GO:0005634">
    <property type="term" value="C:nucleus"/>
    <property type="evidence" value="ECO:0007669"/>
    <property type="project" value="TreeGrafter"/>
</dbReference>
<dbReference type="AlphaFoldDB" id="A0A2G9SJR7"/>
<dbReference type="GO" id="GO:0008081">
    <property type="term" value="F:phosphoric diester hydrolase activity"/>
    <property type="evidence" value="ECO:0007669"/>
    <property type="project" value="TreeGrafter"/>
</dbReference>
<name>A0A2G9SJR7_AQUCT</name>
<evidence type="ECO:0000256" key="7">
    <source>
        <dbReference type="ARBA" id="ARBA00022842"/>
    </source>
</evidence>
<keyword evidence="8" id="KW-0234">DNA repair</keyword>
<evidence type="ECO:0000313" key="14">
    <source>
        <dbReference type="Proteomes" id="UP000228934"/>
    </source>
</evidence>
<feature type="binding site" evidence="10">
    <location>
        <position position="146"/>
    </location>
    <ligand>
        <name>Mg(2+)</name>
        <dbReference type="ChEBI" id="CHEBI:18420"/>
        <label>1</label>
    </ligand>
</feature>
<keyword evidence="6" id="KW-0378">Hydrolase</keyword>
<feature type="binding site" evidence="10">
    <location>
        <position position="236"/>
    </location>
    <ligand>
        <name>Mg(2+)</name>
        <dbReference type="ChEBI" id="CHEBI:18420"/>
        <label>1</label>
    </ligand>
</feature>
<protein>
    <recommendedName>
        <fullName evidence="3">exodeoxyribonuclease III</fullName>
        <ecNumber evidence="3">3.1.11.2</ecNumber>
    </recommendedName>
</protein>
<dbReference type="Pfam" id="PF03372">
    <property type="entry name" value="Exo_endo_phos"/>
    <property type="match status" value="1"/>
</dbReference>
<reference evidence="14" key="1">
    <citation type="journal article" date="2017" name="Nat. Commun.">
        <title>The North American bullfrog draft genome provides insight into hormonal regulation of long noncoding RNA.</title>
        <authorList>
            <person name="Hammond S.A."/>
            <person name="Warren R.L."/>
            <person name="Vandervalk B.P."/>
            <person name="Kucuk E."/>
            <person name="Khan H."/>
            <person name="Gibb E.A."/>
            <person name="Pandoh P."/>
            <person name="Kirk H."/>
            <person name="Zhao Y."/>
            <person name="Jones M."/>
            <person name="Mungall A.J."/>
            <person name="Coope R."/>
            <person name="Pleasance S."/>
            <person name="Moore R.A."/>
            <person name="Holt R.A."/>
            <person name="Round J.M."/>
            <person name="Ohora S."/>
            <person name="Walle B.V."/>
            <person name="Veldhoen N."/>
            <person name="Helbing C.C."/>
            <person name="Birol I."/>
        </authorList>
    </citation>
    <scope>NUCLEOTIDE SEQUENCE [LARGE SCALE GENOMIC DNA]</scope>
</reference>
<dbReference type="GO" id="GO:0003906">
    <property type="term" value="F:DNA-(apurinic or apyrimidinic site) endonuclease activity"/>
    <property type="evidence" value="ECO:0007669"/>
    <property type="project" value="TreeGrafter"/>
</dbReference>
<comment type="similarity">
    <text evidence="2">Belongs to the DNA repair enzymes AP/ExoA family.</text>
</comment>
<dbReference type="InterPro" id="IPR004808">
    <property type="entry name" value="AP_endonuc_1"/>
</dbReference>
<dbReference type="SUPFAM" id="SSF56219">
    <property type="entry name" value="DNase I-like"/>
    <property type="match status" value="1"/>
</dbReference>
<dbReference type="CDD" id="cd09076">
    <property type="entry name" value="L1-EN"/>
    <property type="match status" value="1"/>
</dbReference>
<feature type="active site" evidence="9">
    <location>
        <position position="116"/>
    </location>
</feature>
<keyword evidence="5" id="KW-0227">DNA damage</keyword>
<feature type="site" description="Transition state stabilizer" evidence="11">
    <location>
        <position position="148"/>
    </location>
</feature>
<feature type="site" description="Interaction with DNA substrate" evidence="11">
    <location>
        <position position="237"/>
    </location>
</feature>
<evidence type="ECO:0000256" key="2">
    <source>
        <dbReference type="ARBA" id="ARBA00007092"/>
    </source>
</evidence>
<dbReference type="OrthoDB" id="9909066at2759"/>
<dbReference type="Gene3D" id="3.60.10.10">
    <property type="entry name" value="Endonuclease/exonuclease/phosphatase"/>
    <property type="match status" value="1"/>
</dbReference>
<dbReference type="InterPro" id="IPR005135">
    <property type="entry name" value="Endo/exonuclease/phosphatase"/>
</dbReference>
<feature type="binding site" evidence="10">
    <location>
        <position position="15"/>
    </location>
    <ligand>
        <name>Mg(2+)</name>
        <dbReference type="ChEBI" id="CHEBI:18420"/>
        <label>1</label>
    </ligand>
</feature>
<feature type="binding site" evidence="10">
    <location>
        <position position="44"/>
    </location>
    <ligand>
        <name>Mg(2+)</name>
        <dbReference type="ChEBI" id="CHEBI:18420"/>
        <label>1</label>
    </ligand>
</feature>
<keyword evidence="7 10" id="KW-0460">Magnesium</keyword>
<dbReference type="EMBL" id="KV923628">
    <property type="protein sequence ID" value="PIO40409.1"/>
    <property type="molecule type" value="Genomic_DNA"/>
</dbReference>
<evidence type="ECO:0000256" key="4">
    <source>
        <dbReference type="ARBA" id="ARBA00022723"/>
    </source>
</evidence>
<feature type="binding site" evidence="10">
    <location>
        <position position="237"/>
    </location>
    <ligand>
        <name>Mg(2+)</name>
        <dbReference type="ChEBI" id="CHEBI:18420"/>
        <label>1</label>
    </ligand>
</feature>
<dbReference type="GO" id="GO:0008311">
    <property type="term" value="F:double-stranded DNA 3'-5' DNA exonuclease activity"/>
    <property type="evidence" value="ECO:0007669"/>
    <property type="project" value="UniProtKB-EC"/>
</dbReference>
<evidence type="ECO:0000256" key="9">
    <source>
        <dbReference type="PIRSR" id="PIRSR604808-1"/>
    </source>
</evidence>
<evidence type="ECO:0000256" key="6">
    <source>
        <dbReference type="ARBA" id="ARBA00022801"/>
    </source>
</evidence>
<evidence type="ECO:0000256" key="8">
    <source>
        <dbReference type="ARBA" id="ARBA00023204"/>
    </source>
</evidence>
<dbReference type="Proteomes" id="UP000228934">
    <property type="component" value="Unassembled WGS sequence"/>
</dbReference>
<feature type="domain" description="Endonuclease/exonuclease/phosphatase" evidence="12">
    <location>
        <begin position="12"/>
        <end position="237"/>
    </location>
</feature>
<proteinExistence type="inferred from homology"/>
<keyword evidence="4 10" id="KW-0479">Metal-binding</keyword>
<keyword evidence="10" id="KW-0464">Manganese</keyword>
<evidence type="ECO:0000313" key="13">
    <source>
        <dbReference type="EMBL" id="PIO40409.1"/>
    </source>
</evidence>
<evidence type="ECO:0000256" key="1">
    <source>
        <dbReference type="ARBA" id="ARBA00000493"/>
    </source>
</evidence>
<feature type="active site" description="Proton donor/acceptor" evidence="9">
    <location>
        <position position="146"/>
    </location>
</feature>
<dbReference type="EC" id="3.1.11.2" evidence="3"/>
<evidence type="ECO:0000256" key="5">
    <source>
        <dbReference type="ARBA" id="ARBA00022763"/>
    </source>
</evidence>
<evidence type="ECO:0000256" key="11">
    <source>
        <dbReference type="PIRSR" id="PIRSR604808-3"/>
    </source>
</evidence>
<keyword evidence="14" id="KW-1185">Reference proteome</keyword>